<organism evidence="3 4">
    <name type="scientific">Kingdonia uniflora</name>
    <dbReference type="NCBI Taxonomy" id="39325"/>
    <lineage>
        <taxon>Eukaryota</taxon>
        <taxon>Viridiplantae</taxon>
        <taxon>Streptophyta</taxon>
        <taxon>Embryophyta</taxon>
        <taxon>Tracheophyta</taxon>
        <taxon>Spermatophyta</taxon>
        <taxon>Magnoliopsida</taxon>
        <taxon>Ranunculales</taxon>
        <taxon>Circaeasteraceae</taxon>
        <taxon>Kingdonia</taxon>
    </lineage>
</organism>
<evidence type="ECO:0000313" key="4">
    <source>
        <dbReference type="Proteomes" id="UP000541444"/>
    </source>
</evidence>
<keyword evidence="4" id="KW-1185">Reference proteome</keyword>
<protein>
    <submittedName>
        <fullName evidence="3">Uncharacterized protein</fullName>
    </submittedName>
</protein>
<dbReference type="EMBL" id="JACGCM010001144">
    <property type="protein sequence ID" value="KAF6161121.1"/>
    <property type="molecule type" value="Genomic_DNA"/>
</dbReference>
<feature type="region of interest" description="Disordered" evidence="1">
    <location>
        <begin position="81"/>
        <end position="106"/>
    </location>
</feature>
<keyword evidence="2" id="KW-0472">Membrane</keyword>
<name>A0A7J7N1Q1_9MAGN</name>
<dbReference type="AlphaFoldDB" id="A0A7J7N1Q1"/>
<gene>
    <name evidence="3" type="ORF">GIB67_007762</name>
</gene>
<feature type="transmembrane region" description="Helical" evidence="2">
    <location>
        <begin position="167"/>
        <end position="187"/>
    </location>
</feature>
<keyword evidence="2" id="KW-1133">Transmembrane helix</keyword>
<sequence>MKIRDKPLTKAFERLSLVLMKLISERETKAESWDQGGLVPRAVKHLEYLMAHYGEYDMEGGDKNDGFQSLVLGGRGRIEGVLSTSNSDKGRGRTEGVSSVSNSGNGWGRAIQTNHQRFVDEWLSNSVPIETPQSQEKPPLVIPPMPPRTDASTNPYRRTFKPPRKNLEALSFMLLFFCSSLLCFVIWV</sequence>
<proteinExistence type="predicted"/>
<feature type="region of interest" description="Disordered" evidence="1">
    <location>
        <begin position="130"/>
        <end position="159"/>
    </location>
</feature>
<evidence type="ECO:0000256" key="2">
    <source>
        <dbReference type="SAM" id="Phobius"/>
    </source>
</evidence>
<comment type="caution">
    <text evidence="3">The sequence shown here is derived from an EMBL/GenBank/DDBJ whole genome shotgun (WGS) entry which is preliminary data.</text>
</comment>
<evidence type="ECO:0000256" key="1">
    <source>
        <dbReference type="SAM" id="MobiDB-lite"/>
    </source>
</evidence>
<dbReference type="Proteomes" id="UP000541444">
    <property type="component" value="Unassembled WGS sequence"/>
</dbReference>
<keyword evidence="2" id="KW-0812">Transmembrane</keyword>
<accession>A0A7J7N1Q1</accession>
<evidence type="ECO:0000313" key="3">
    <source>
        <dbReference type="EMBL" id="KAF6161121.1"/>
    </source>
</evidence>
<reference evidence="3 4" key="1">
    <citation type="journal article" date="2020" name="IScience">
        <title>Genome Sequencing of the Endangered Kingdonia uniflora (Circaeasteraceae, Ranunculales) Reveals Potential Mechanisms of Evolutionary Specialization.</title>
        <authorList>
            <person name="Sun Y."/>
            <person name="Deng T."/>
            <person name="Zhang A."/>
            <person name="Moore M.J."/>
            <person name="Landis J.B."/>
            <person name="Lin N."/>
            <person name="Zhang H."/>
            <person name="Zhang X."/>
            <person name="Huang J."/>
            <person name="Zhang X."/>
            <person name="Sun H."/>
            <person name="Wang H."/>
        </authorList>
    </citation>
    <scope>NUCLEOTIDE SEQUENCE [LARGE SCALE GENOMIC DNA]</scope>
    <source>
        <strain evidence="3">TB1705</strain>
        <tissue evidence="3">Leaf</tissue>
    </source>
</reference>